<dbReference type="OrthoDB" id="6423981at2759"/>
<keyword evidence="1" id="KW-1133">Transmembrane helix</keyword>
<dbReference type="AlphaFoldDB" id="A0A2J6RV16"/>
<dbReference type="Proteomes" id="UP000235786">
    <property type="component" value="Unassembled WGS sequence"/>
</dbReference>
<dbReference type="STRING" id="1149755.A0A2J6RV16"/>
<organism evidence="2 3">
    <name type="scientific">Hyaloscypha variabilis (strain UAMH 11265 / GT02V1 / F)</name>
    <name type="common">Meliniomyces variabilis</name>
    <dbReference type="NCBI Taxonomy" id="1149755"/>
    <lineage>
        <taxon>Eukaryota</taxon>
        <taxon>Fungi</taxon>
        <taxon>Dikarya</taxon>
        <taxon>Ascomycota</taxon>
        <taxon>Pezizomycotina</taxon>
        <taxon>Leotiomycetes</taxon>
        <taxon>Helotiales</taxon>
        <taxon>Hyaloscyphaceae</taxon>
        <taxon>Hyaloscypha</taxon>
        <taxon>Hyaloscypha variabilis</taxon>
    </lineage>
</organism>
<proteinExistence type="predicted"/>
<sequence>MDDNIRTALREHLDEVLTNFTTRGISESWHKAALDLAPMDSFYSAMLRDHRPASDRWIASSYKPVADNLPLSGLWRVFHHWPVFDRWPMFDSWPVFDHWPMFDNLPLANYWRAFVGLPVSEHLPLSDHQPVFENWFIQEVLNAVEGPWSFYNESMPVETVADPSIWVSLAEKLVAACEFTTFYILPALLVLSFLSFLFHLVFFYDNKEGVRQYQNMSVRTVEKGILMSDQKEREKVKQRLLKAIERIDITKQPEKEMVPFPVEWLAMTFQPACKAWGERVGAKIKVQWRTVVEEVTRLADEMGLFEISAGAANENNAVEKSKTPRDKAEEANWEIVSNEEEKSHVADLTEKEWMIVKEFREKNGKDTKNGWFFKQNESDVAQLSKAEWKIVKEAREQQKKKEKRFLVEEILLGTLGLIYVVLLIGVCFTFWSRK</sequence>
<reference evidence="2 3" key="1">
    <citation type="submission" date="2016-04" db="EMBL/GenBank/DDBJ databases">
        <title>A degradative enzymes factory behind the ericoid mycorrhizal symbiosis.</title>
        <authorList>
            <consortium name="DOE Joint Genome Institute"/>
            <person name="Martino E."/>
            <person name="Morin E."/>
            <person name="Grelet G."/>
            <person name="Kuo A."/>
            <person name="Kohler A."/>
            <person name="Daghino S."/>
            <person name="Barry K."/>
            <person name="Choi C."/>
            <person name="Cichocki N."/>
            <person name="Clum A."/>
            <person name="Copeland A."/>
            <person name="Hainaut M."/>
            <person name="Haridas S."/>
            <person name="Labutti K."/>
            <person name="Lindquist E."/>
            <person name="Lipzen A."/>
            <person name="Khouja H.-R."/>
            <person name="Murat C."/>
            <person name="Ohm R."/>
            <person name="Olson A."/>
            <person name="Spatafora J."/>
            <person name="Veneault-Fourrey C."/>
            <person name="Henrissat B."/>
            <person name="Grigoriev I."/>
            <person name="Martin F."/>
            <person name="Perotto S."/>
        </authorList>
    </citation>
    <scope>NUCLEOTIDE SEQUENCE [LARGE SCALE GENOMIC DNA]</scope>
    <source>
        <strain evidence="2 3">F</strain>
    </source>
</reference>
<evidence type="ECO:0000256" key="1">
    <source>
        <dbReference type="SAM" id="Phobius"/>
    </source>
</evidence>
<keyword evidence="3" id="KW-1185">Reference proteome</keyword>
<feature type="transmembrane region" description="Helical" evidence="1">
    <location>
        <begin position="182"/>
        <end position="204"/>
    </location>
</feature>
<accession>A0A2J6RV16</accession>
<keyword evidence="1" id="KW-0812">Transmembrane</keyword>
<name>A0A2J6RV16_HYAVF</name>
<feature type="transmembrane region" description="Helical" evidence="1">
    <location>
        <begin position="410"/>
        <end position="431"/>
    </location>
</feature>
<dbReference type="EMBL" id="KZ613943">
    <property type="protein sequence ID" value="PMD42355.1"/>
    <property type="molecule type" value="Genomic_DNA"/>
</dbReference>
<evidence type="ECO:0000313" key="3">
    <source>
        <dbReference type="Proteomes" id="UP000235786"/>
    </source>
</evidence>
<gene>
    <name evidence="2" type="ORF">L207DRAFT_510566</name>
</gene>
<keyword evidence="1" id="KW-0472">Membrane</keyword>
<evidence type="ECO:0000313" key="2">
    <source>
        <dbReference type="EMBL" id="PMD42355.1"/>
    </source>
</evidence>
<protein>
    <submittedName>
        <fullName evidence="2">Uncharacterized protein</fullName>
    </submittedName>
</protein>